<gene>
    <name evidence="2" type="ORF">PHET_11128</name>
</gene>
<dbReference type="AlphaFoldDB" id="A0A8J4SG17"/>
<keyword evidence="1" id="KW-0732">Signal</keyword>
<dbReference type="EMBL" id="LUCH01008677">
    <property type="protein sequence ID" value="KAF5396258.1"/>
    <property type="molecule type" value="Genomic_DNA"/>
</dbReference>
<proteinExistence type="predicted"/>
<evidence type="ECO:0000256" key="1">
    <source>
        <dbReference type="SAM" id="SignalP"/>
    </source>
</evidence>
<accession>A0A8J4SG17</accession>
<comment type="caution">
    <text evidence="2">The sequence shown here is derived from an EMBL/GenBank/DDBJ whole genome shotgun (WGS) entry which is preliminary data.</text>
</comment>
<protein>
    <submittedName>
        <fullName evidence="2">Uncharacterized protein</fullName>
    </submittedName>
</protein>
<sequence length="99" mass="11766">MSAWTIVFCFLIEVRGDLLPMDQEKALCIFNAIRREYFDCFPSKDVPSTQLKWNSILEYYASVYARQLCMNDLNIPIRMDFTEYKDLTSAWSRLDVFDQ</sequence>
<evidence type="ECO:0000313" key="2">
    <source>
        <dbReference type="EMBL" id="KAF5396258.1"/>
    </source>
</evidence>
<organism evidence="2 3">
    <name type="scientific">Paragonimus heterotremus</name>
    <dbReference type="NCBI Taxonomy" id="100268"/>
    <lineage>
        <taxon>Eukaryota</taxon>
        <taxon>Metazoa</taxon>
        <taxon>Spiralia</taxon>
        <taxon>Lophotrochozoa</taxon>
        <taxon>Platyhelminthes</taxon>
        <taxon>Trematoda</taxon>
        <taxon>Digenea</taxon>
        <taxon>Plagiorchiida</taxon>
        <taxon>Troglotremata</taxon>
        <taxon>Troglotrematidae</taxon>
        <taxon>Paragonimus</taxon>
    </lineage>
</organism>
<keyword evidence="3" id="KW-1185">Reference proteome</keyword>
<feature type="chain" id="PRO_5035198963" evidence="1">
    <location>
        <begin position="17"/>
        <end position="99"/>
    </location>
</feature>
<reference evidence="2" key="1">
    <citation type="submission" date="2019-05" db="EMBL/GenBank/DDBJ databases">
        <title>Annotation for the trematode Paragonimus heterotremus.</title>
        <authorList>
            <person name="Choi Y.-J."/>
        </authorList>
    </citation>
    <scope>NUCLEOTIDE SEQUENCE</scope>
    <source>
        <strain evidence="2">LC</strain>
    </source>
</reference>
<feature type="signal peptide" evidence="1">
    <location>
        <begin position="1"/>
        <end position="16"/>
    </location>
</feature>
<evidence type="ECO:0000313" key="3">
    <source>
        <dbReference type="Proteomes" id="UP000748531"/>
    </source>
</evidence>
<dbReference type="Proteomes" id="UP000748531">
    <property type="component" value="Unassembled WGS sequence"/>
</dbReference>
<name>A0A8J4SG17_9TREM</name>